<name>A0ABQ3K0U3_9PSEU</name>
<dbReference type="CDD" id="cd02440">
    <property type="entry name" value="AdoMet_MTases"/>
    <property type="match status" value="1"/>
</dbReference>
<evidence type="ECO:0000259" key="3">
    <source>
        <dbReference type="Pfam" id="PF13649"/>
    </source>
</evidence>
<keyword evidence="1" id="KW-0489">Methyltransferase</keyword>
<dbReference type="Gene3D" id="3.40.50.150">
    <property type="entry name" value="Vaccinia Virus protein VP39"/>
    <property type="match status" value="1"/>
</dbReference>
<evidence type="ECO:0000256" key="1">
    <source>
        <dbReference type="ARBA" id="ARBA00022603"/>
    </source>
</evidence>
<evidence type="ECO:0000313" key="4">
    <source>
        <dbReference type="EMBL" id="GHF98992.1"/>
    </source>
</evidence>
<dbReference type="PANTHER" id="PTHR43861:SF1">
    <property type="entry name" value="TRANS-ACONITATE 2-METHYLTRANSFERASE"/>
    <property type="match status" value="1"/>
</dbReference>
<dbReference type="PANTHER" id="PTHR43861">
    <property type="entry name" value="TRANS-ACONITATE 2-METHYLTRANSFERASE-RELATED"/>
    <property type="match status" value="1"/>
</dbReference>
<keyword evidence="5" id="KW-1185">Reference proteome</keyword>
<dbReference type="InterPro" id="IPR041698">
    <property type="entry name" value="Methyltransf_25"/>
</dbReference>
<organism evidence="4 5">
    <name type="scientific">Amycolatopsis bullii</name>
    <dbReference type="NCBI Taxonomy" id="941987"/>
    <lineage>
        <taxon>Bacteria</taxon>
        <taxon>Bacillati</taxon>
        <taxon>Actinomycetota</taxon>
        <taxon>Actinomycetes</taxon>
        <taxon>Pseudonocardiales</taxon>
        <taxon>Pseudonocardiaceae</taxon>
        <taxon>Amycolatopsis</taxon>
    </lineage>
</organism>
<dbReference type="Pfam" id="PF13649">
    <property type="entry name" value="Methyltransf_25"/>
    <property type="match status" value="1"/>
</dbReference>
<dbReference type="Gene3D" id="2.20.130.10">
    <property type="entry name" value="CAC2371-like domains"/>
    <property type="match status" value="1"/>
</dbReference>
<dbReference type="SUPFAM" id="SSF53335">
    <property type="entry name" value="S-adenosyl-L-methionine-dependent methyltransferases"/>
    <property type="match status" value="1"/>
</dbReference>
<evidence type="ECO:0000313" key="5">
    <source>
        <dbReference type="Proteomes" id="UP000649955"/>
    </source>
</evidence>
<evidence type="ECO:0000256" key="2">
    <source>
        <dbReference type="ARBA" id="ARBA00022679"/>
    </source>
</evidence>
<keyword evidence="2" id="KW-0808">Transferase</keyword>
<accession>A0ABQ3K0U3</accession>
<reference evidence="5" key="1">
    <citation type="journal article" date="2019" name="Int. J. Syst. Evol. Microbiol.">
        <title>The Global Catalogue of Microorganisms (GCM) 10K type strain sequencing project: providing services to taxonomists for standard genome sequencing and annotation.</title>
        <authorList>
            <consortium name="The Broad Institute Genomics Platform"/>
            <consortium name="The Broad Institute Genome Sequencing Center for Infectious Disease"/>
            <person name="Wu L."/>
            <person name="Ma J."/>
        </authorList>
    </citation>
    <scope>NUCLEOTIDE SEQUENCE [LARGE SCALE GENOMIC DNA]</scope>
    <source>
        <strain evidence="5">CGMCC 4.7680</strain>
    </source>
</reference>
<dbReference type="EMBL" id="BNAW01000003">
    <property type="protein sequence ID" value="GHF98992.1"/>
    <property type="molecule type" value="Genomic_DNA"/>
</dbReference>
<dbReference type="Proteomes" id="UP000649955">
    <property type="component" value="Unassembled WGS sequence"/>
</dbReference>
<proteinExistence type="predicted"/>
<dbReference type="InterPro" id="IPR029063">
    <property type="entry name" value="SAM-dependent_MTases_sf"/>
</dbReference>
<protein>
    <recommendedName>
        <fullName evidence="3">Methyltransferase domain-containing protein</fullName>
    </recommendedName>
</protein>
<gene>
    <name evidence="4" type="ORF">GCM10017567_12290</name>
</gene>
<sequence length="252" mass="27997">MTYGADFVEIYETVYQARGKDWVREAEAVVALVRERYPHAGSLLDVACGTGAHLETFAQLVGDVEGVELSEPMLRRAWDRFPSRVHRGDMRNFRLPRRFDAVTCLFHAIGYVESREELHAAIQAMADHLVPGGVLVVEPWWFPENFLDGYLAADSGHIEGSAIARVSHTSSQGRHSRLESRYLIARAEGIREVTQVHELMLFTRDEYLQAFEEAGCPATYSAEGINGRGIFVGVKGSSTGTQALRQGEGEPS</sequence>
<dbReference type="RefSeq" id="WP_191307050.1">
    <property type="nucleotide sequence ID" value="NZ_BNAW01000003.1"/>
</dbReference>
<feature type="domain" description="Methyltransferase" evidence="3">
    <location>
        <begin position="44"/>
        <end position="133"/>
    </location>
</feature>
<comment type="caution">
    <text evidence="4">The sequence shown here is derived from an EMBL/GenBank/DDBJ whole genome shotgun (WGS) entry which is preliminary data.</text>
</comment>